<dbReference type="EMBL" id="JADIVZ010000002">
    <property type="protein sequence ID" value="MBF4161393.1"/>
    <property type="molecule type" value="Genomic_DNA"/>
</dbReference>
<dbReference type="PANTHER" id="PTHR33164">
    <property type="entry name" value="TRANSCRIPTIONAL REGULATOR, MARR FAMILY"/>
    <property type="match status" value="1"/>
</dbReference>
<keyword evidence="3" id="KW-1185">Reference proteome</keyword>
<feature type="domain" description="HTH marR-type" evidence="1">
    <location>
        <begin position="31"/>
        <end position="163"/>
    </location>
</feature>
<dbReference type="InterPro" id="IPR036388">
    <property type="entry name" value="WH-like_DNA-bd_sf"/>
</dbReference>
<dbReference type="GO" id="GO:0006950">
    <property type="term" value="P:response to stress"/>
    <property type="evidence" value="ECO:0007669"/>
    <property type="project" value="TreeGrafter"/>
</dbReference>
<dbReference type="Gene3D" id="1.10.10.10">
    <property type="entry name" value="Winged helix-like DNA-binding domain superfamily/Winged helix DNA-binding domain"/>
    <property type="match status" value="1"/>
</dbReference>
<comment type="caution">
    <text evidence="2">The sequence shown here is derived from an EMBL/GenBank/DDBJ whole genome shotgun (WGS) entry which is preliminary data.</text>
</comment>
<protein>
    <submittedName>
        <fullName evidence="2">MarR family transcriptional regulator</fullName>
    </submittedName>
</protein>
<evidence type="ECO:0000313" key="2">
    <source>
        <dbReference type="EMBL" id="MBF4161393.1"/>
    </source>
</evidence>
<dbReference type="PRINTS" id="PR00598">
    <property type="entry name" value="HTHMARR"/>
</dbReference>
<name>A0A930YAH1_9ACTN</name>
<dbReference type="InterPro" id="IPR036390">
    <property type="entry name" value="WH_DNA-bd_sf"/>
</dbReference>
<dbReference type="InterPro" id="IPR039422">
    <property type="entry name" value="MarR/SlyA-like"/>
</dbReference>
<evidence type="ECO:0000259" key="1">
    <source>
        <dbReference type="PROSITE" id="PS50995"/>
    </source>
</evidence>
<sequence length="171" mass="19006">MRHVSRSDDRDPIAEAHRQWAAHGWAAAADGMALVTSVVRVQQLLMERIDPVLKQHGLTFARYEILRLLAFSQAGRMPMMRLGSLLQVHPASVTSAVDRLQAQGYVDRERRTDDRRVVLASLTDVGRAVVERATLDLNEVFSTPGIGPDDVRDLTDLLTRLRGAAGDTVQR</sequence>
<dbReference type="Proteomes" id="UP000656804">
    <property type="component" value="Unassembled WGS sequence"/>
</dbReference>
<dbReference type="GO" id="GO:0003700">
    <property type="term" value="F:DNA-binding transcription factor activity"/>
    <property type="evidence" value="ECO:0007669"/>
    <property type="project" value="InterPro"/>
</dbReference>
<dbReference type="SUPFAM" id="SSF46785">
    <property type="entry name" value="Winged helix' DNA-binding domain"/>
    <property type="match status" value="1"/>
</dbReference>
<dbReference type="PROSITE" id="PS50995">
    <property type="entry name" value="HTH_MARR_2"/>
    <property type="match status" value="1"/>
</dbReference>
<dbReference type="Pfam" id="PF01047">
    <property type="entry name" value="MarR"/>
    <property type="match status" value="1"/>
</dbReference>
<evidence type="ECO:0000313" key="3">
    <source>
        <dbReference type="Proteomes" id="UP000656804"/>
    </source>
</evidence>
<dbReference type="AlphaFoldDB" id="A0A930YAH1"/>
<reference evidence="2" key="1">
    <citation type="submission" date="2020-11" db="EMBL/GenBank/DDBJ databases">
        <title>Nocardioides sp. CBS4Y-1, whole genome shotgun sequence.</title>
        <authorList>
            <person name="Tuo L."/>
        </authorList>
    </citation>
    <scope>NUCLEOTIDE SEQUENCE</scope>
    <source>
        <strain evidence="2">CBS4Y-1</strain>
    </source>
</reference>
<dbReference type="PANTHER" id="PTHR33164:SF101">
    <property type="entry name" value="TRANSCRIPTIONAL REPRESSOR MPRA"/>
    <property type="match status" value="1"/>
</dbReference>
<accession>A0A930YAH1</accession>
<gene>
    <name evidence="2" type="ORF">ISG29_06785</name>
</gene>
<organism evidence="2 3">
    <name type="scientific">Nocardioides acrostichi</name>
    <dbReference type="NCBI Taxonomy" id="2784339"/>
    <lineage>
        <taxon>Bacteria</taxon>
        <taxon>Bacillati</taxon>
        <taxon>Actinomycetota</taxon>
        <taxon>Actinomycetes</taxon>
        <taxon>Propionibacteriales</taxon>
        <taxon>Nocardioidaceae</taxon>
        <taxon>Nocardioides</taxon>
    </lineage>
</organism>
<proteinExistence type="predicted"/>
<dbReference type="SMART" id="SM00347">
    <property type="entry name" value="HTH_MARR"/>
    <property type="match status" value="1"/>
</dbReference>
<dbReference type="InterPro" id="IPR000835">
    <property type="entry name" value="HTH_MarR-typ"/>
</dbReference>